<proteinExistence type="predicted"/>
<keyword evidence="3" id="KW-1185">Reference proteome</keyword>
<evidence type="ECO:0000313" key="3">
    <source>
        <dbReference type="Proteomes" id="UP000694044"/>
    </source>
</evidence>
<dbReference type="Proteomes" id="UP000694044">
    <property type="component" value="Unassembled WGS sequence"/>
</dbReference>
<gene>
    <name evidence="2" type="ORF">PHYPSEUDO_010311</name>
</gene>
<dbReference type="AlphaFoldDB" id="A0A8T1VAB8"/>
<reference evidence="2" key="1">
    <citation type="submission" date="2021-02" db="EMBL/GenBank/DDBJ databases">
        <authorList>
            <person name="Palmer J.M."/>
        </authorList>
    </citation>
    <scope>NUCLEOTIDE SEQUENCE</scope>
    <source>
        <strain evidence="2">SCRP734</strain>
    </source>
</reference>
<dbReference type="EMBL" id="JAGDFM010000439">
    <property type="protein sequence ID" value="KAG7378247.1"/>
    <property type="molecule type" value="Genomic_DNA"/>
</dbReference>
<organism evidence="2 3">
    <name type="scientific">Phytophthora pseudosyringae</name>
    <dbReference type="NCBI Taxonomy" id="221518"/>
    <lineage>
        <taxon>Eukaryota</taxon>
        <taxon>Sar</taxon>
        <taxon>Stramenopiles</taxon>
        <taxon>Oomycota</taxon>
        <taxon>Peronosporomycetes</taxon>
        <taxon>Peronosporales</taxon>
        <taxon>Peronosporaceae</taxon>
        <taxon>Phytophthora</taxon>
    </lineage>
</organism>
<name>A0A8T1VAB8_9STRA</name>
<protein>
    <recommendedName>
        <fullName evidence="1">Centrosomal protein CEP104 N-terminal domain-containing protein</fullName>
    </recommendedName>
</protein>
<dbReference type="Pfam" id="PF21038">
    <property type="entry name" value="CEP104_N"/>
    <property type="match status" value="1"/>
</dbReference>
<sequence>MYSLPFRLLVVNDLDLQVAARSDRHRWQPPGAVEESEYQPLWKSKPNTPFPQELGLILLSAQPATIKAMRLAVEVARTPAKIVVFAALPPRQGCINALNALDCISRYLSVDWKQCCEPLVWEQCSSARLDTARDIDSRTLRLDALECSFVKLVVHTPHASPRNQSQEVVLEDIELLGFAEASAPTQSLHSVQEDEELMNHCSGVIHRPTLLSLTSDNDELQAVLLDAGVPMDLVAQVASLSNSEAGMLMPSQAIGDAVEVTPESNCQGAEPVAVRDNVALAPLENSSEDRDPPSPFDNILRQYVEQTSLERSTLEEILVTKICKLPDEVSSWQSPTISPSDPANSNEITLYTFGTFFTQCLLCGGADIQRTCLHMAERTAPLMKKSIGATFAFEGIVALTVLGIREAKSSQVFQAAIHLAHTAFLTDMAIAKKADILHPNLVHTRFIGIRLYARVKPPQSAKDYS</sequence>
<evidence type="ECO:0000259" key="1">
    <source>
        <dbReference type="Pfam" id="PF21038"/>
    </source>
</evidence>
<feature type="domain" description="Centrosomal protein CEP104 N-terminal" evidence="1">
    <location>
        <begin position="42"/>
        <end position="177"/>
    </location>
</feature>
<dbReference type="OrthoDB" id="96091at2759"/>
<accession>A0A8T1VAB8</accession>
<comment type="caution">
    <text evidence="2">The sequence shown here is derived from an EMBL/GenBank/DDBJ whole genome shotgun (WGS) entry which is preliminary data.</text>
</comment>
<evidence type="ECO:0000313" key="2">
    <source>
        <dbReference type="EMBL" id="KAG7378247.1"/>
    </source>
</evidence>
<dbReference type="InterPro" id="IPR048739">
    <property type="entry name" value="CEP104_N"/>
</dbReference>